<dbReference type="Proteomes" id="UP000298416">
    <property type="component" value="Unassembled WGS sequence"/>
</dbReference>
<evidence type="ECO:0000313" key="2">
    <source>
        <dbReference type="EMBL" id="KAG6431836.1"/>
    </source>
</evidence>
<dbReference type="PANTHER" id="PTHR46741:SF4">
    <property type="entry name" value="FINGER FYVE DOMAIN PROTEIN, PUTATIVE (DUF1666)-RELATED"/>
    <property type="match status" value="1"/>
</dbReference>
<evidence type="ECO:0000256" key="1">
    <source>
        <dbReference type="SAM" id="MobiDB-lite"/>
    </source>
</evidence>
<name>A0A8X8YKY2_SALSN</name>
<protein>
    <submittedName>
        <fullName evidence="2">Uncharacterized protein</fullName>
    </submittedName>
</protein>
<dbReference type="Pfam" id="PF07891">
    <property type="entry name" value="DUF1666"/>
    <property type="match status" value="1"/>
</dbReference>
<organism evidence="2">
    <name type="scientific">Salvia splendens</name>
    <name type="common">Scarlet sage</name>
    <dbReference type="NCBI Taxonomy" id="180675"/>
    <lineage>
        <taxon>Eukaryota</taxon>
        <taxon>Viridiplantae</taxon>
        <taxon>Streptophyta</taxon>
        <taxon>Embryophyta</taxon>
        <taxon>Tracheophyta</taxon>
        <taxon>Spermatophyta</taxon>
        <taxon>Magnoliopsida</taxon>
        <taxon>eudicotyledons</taxon>
        <taxon>Gunneridae</taxon>
        <taxon>Pentapetalae</taxon>
        <taxon>asterids</taxon>
        <taxon>lamiids</taxon>
        <taxon>Lamiales</taxon>
        <taxon>Lamiaceae</taxon>
        <taxon>Nepetoideae</taxon>
        <taxon>Mentheae</taxon>
        <taxon>Salviinae</taxon>
        <taxon>Salvia</taxon>
        <taxon>Salvia subgen. Calosphace</taxon>
        <taxon>core Calosphace</taxon>
    </lineage>
</organism>
<dbReference type="EMBL" id="PNBA02000003">
    <property type="protein sequence ID" value="KAG6431836.1"/>
    <property type="molecule type" value="Genomic_DNA"/>
</dbReference>
<dbReference type="PANTHER" id="PTHR46741">
    <property type="entry name" value="OS09G0413600 PROTEIN"/>
    <property type="match status" value="1"/>
</dbReference>
<accession>A0A8X8YKY2</accession>
<dbReference type="AlphaFoldDB" id="A0A8X8YKY2"/>
<gene>
    <name evidence="2" type="ORF">SASPL_109921</name>
</gene>
<feature type="compositionally biased region" description="Basic and acidic residues" evidence="1">
    <location>
        <begin position="123"/>
        <end position="135"/>
    </location>
</feature>
<sequence>MADQPRRFTASGYLGDGWQRIRRDDPESSSALRNGSGALVPTLSALDKIMTRFDQLEFKLDARDRRVDRLKATRLPKPDQPYFLDDGHVDGYRSQGDVWPTDEDGPPVFNHGRRVRCGDVRRRRGTGRDLNRREAGLAQPSSGTIPYRAHTASWPRTSWDRPAAHVTTEYQQPTSWDPPSTAPPIGILPMIIIMIRLLLMMMSSQRFRMSGDSDLLWDVVGVTDSSSSPSCVDNCSQHKCLDSDDDYEDDRVDGDERRSYNLTAAEFQLVRVLVQRFMEDKQFGGRRNDADVRSRCMIQSLLQVPAIEDDVVKTKAREERDDVEMLVGVIIGRRNVVSYNDGLVRSVGGEFERKRLASEGCEGLVRGAPVVAHADPPGLVLLPFTHMLAMSPPPPTFITYTNTPYPFPWNASRTPTLRTHVTLQGTYIPAEADGHNVGLPLGDLHEGRLGHVEVGVGRVAPIVVLGPIGRAEIGGGDGGDGRILIAILRFRAPHLEALPAPVPVDE</sequence>
<reference evidence="2" key="1">
    <citation type="submission" date="2018-01" db="EMBL/GenBank/DDBJ databases">
        <authorList>
            <person name="Mao J.F."/>
        </authorList>
    </citation>
    <scope>NUCLEOTIDE SEQUENCE</scope>
    <source>
        <strain evidence="2">Huo1</strain>
        <tissue evidence="2">Leaf</tissue>
    </source>
</reference>
<feature type="region of interest" description="Disordered" evidence="1">
    <location>
        <begin position="123"/>
        <end position="149"/>
    </location>
</feature>
<reference evidence="2" key="2">
    <citation type="submission" date="2020-08" db="EMBL/GenBank/DDBJ databases">
        <title>Plant Genome Project.</title>
        <authorList>
            <person name="Zhang R.-G."/>
        </authorList>
    </citation>
    <scope>NUCLEOTIDE SEQUENCE</scope>
    <source>
        <strain evidence="2">Huo1</strain>
        <tissue evidence="2">Leaf</tissue>
    </source>
</reference>
<proteinExistence type="predicted"/>
<dbReference type="InterPro" id="IPR012870">
    <property type="entry name" value="DUF1666"/>
</dbReference>
<evidence type="ECO:0000313" key="3">
    <source>
        <dbReference type="Proteomes" id="UP000298416"/>
    </source>
</evidence>
<comment type="caution">
    <text evidence="2">The sequence shown here is derived from an EMBL/GenBank/DDBJ whole genome shotgun (WGS) entry which is preliminary data.</text>
</comment>
<keyword evidence="3" id="KW-1185">Reference proteome</keyword>